<keyword evidence="1" id="KW-0812">Transmembrane</keyword>
<feature type="transmembrane region" description="Helical" evidence="1">
    <location>
        <begin position="169"/>
        <end position="191"/>
    </location>
</feature>
<keyword evidence="3" id="KW-1185">Reference proteome</keyword>
<comment type="caution">
    <text evidence="2">The sequence shown here is derived from an EMBL/GenBank/DDBJ whole genome shotgun (WGS) entry which is preliminary data.</text>
</comment>
<dbReference type="AlphaFoldDB" id="A0A9P4PYY9"/>
<protein>
    <submittedName>
        <fullName evidence="2">Uncharacterized protein</fullName>
    </submittedName>
</protein>
<feature type="transmembrane region" description="Helical" evidence="1">
    <location>
        <begin position="242"/>
        <end position="265"/>
    </location>
</feature>
<dbReference type="OrthoDB" id="1937642at2759"/>
<proteinExistence type="predicted"/>
<reference evidence="2" key="1">
    <citation type="journal article" date="2020" name="Stud. Mycol.">
        <title>101 Dothideomycetes genomes: a test case for predicting lifestyles and emergence of pathogens.</title>
        <authorList>
            <person name="Haridas S."/>
            <person name="Albert R."/>
            <person name="Binder M."/>
            <person name="Bloem J."/>
            <person name="Labutti K."/>
            <person name="Salamov A."/>
            <person name="Andreopoulos B."/>
            <person name="Baker S."/>
            <person name="Barry K."/>
            <person name="Bills G."/>
            <person name="Bluhm B."/>
            <person name="Cannon C."/>
            <person name="Castanera R."/>
            <person name="Culley D."/>
            <person name="Daum C."/>
            <person name="Ezra D."/>
            <person name="Gonzalez J."/>
            <person name="Henrissat B."/>
            <person name="Kuo A."/>
            <person name="Liang C."/>
            <person name="Lipzen A."/>
            <person name="Lutzoni F."/>
            <person name="Magnuson J."/>
            <person name="Mondo S."/>
            <person name="Nolan M."/>
            <person name="Ohm R."/>
            <person name="Pangilinan J."/>
            <person name="Park H.-J."/>
            <person name="Ramirez L."/>
            <person name="Alfaro M."/>
            <person name="Sun H."/>
            <person name="Tritt A."/>
            <person name="Yoshinaga Y."/>
            <person name="Zwiers L.-H."/>
            <person name="Turgeon B."/>
            <person name="Goodwin S."/>
            <person name="Spatafora J."/>
            <person name="Crous P."/>
            <person name="Grigoriev I."/>
        </authorList>
    </citation>
    <scope>NUCLEOTIDE SEQUENCE</scope>
    <source>
        <strain evidence="2">CBS 116435</strain>
    </source>
</reference>
<sequence length="387" mass="42720">MSNTTATWFLHQWKNPSDISTVLSIVGESGRSISPVAFSFGWVGNVSMMFTIIGNESLMPQPDYSAIVINAKTGYVRHNGSWVLGRMLRDYWYWQDADIEATGKGGSVDDQNHRIARFEIRKGLRLAFYYDIPGDGKPASDSMTWLGYCVAILQIGIAIVPVARYGEWLTLLITLVGTVMAFITGSLPIWYEEKLNCRKESTKNVLITAGNGAYDVIAILGQGGLDMEDLAACSARHSRQSLVVKVAFSAVALGWLVMIISVAGYCENTRYLLGIGIVGMMQNTIIASAPRRPETFGIHLRYHTTISDIKVMKVLAAAEATHPRLGLSLLPVFFPGHLQPREVEFWDYARRRADAYDTARTSDPTATICPLPSLLGNEMIPKTGFLN</sequence>
<organism evidence="2 3">
    <name type="scientific">Polychaeton citri CBS 116435</name>
    <dbReference type="NCBI Taxonomy" id="1314669"/>
    <lineage>
        <taxon>Eukaryota</taxon>
        <taxon>Fungi</taxon>
        <taxon>Dikarya</taxon>
        <taxon>Ascomycota</taxon>
        <taxon>Pezizomycotina</taxon>
        <taxon>Dothideomycetes</taxon>
        <taxon>Dothideomycetidae</taxon>
        <taxon>Capnodiales</taxon>
        <taxon>Capnodiaceae</taxon>
        <taxon>Polychaeton</taxon>
    </lineage>
</organism>
<dbReference type="EMBL" id="MU003877">
    <property type="protein sequence ID" value="KAF2716395.1"/>
    <property type="molecule type" value="Genomic_DNA"/>
</dbReference>
<accession>A0A9P4PYY9</accession>
<evidence type="ECO:0000256" key="1">
    <source>
        <dbReference type="SAM" id="Phobius"/>
    </source>
</evidence>
<evidence type="ECO:0000313" key="2">
    <source>
        <dbReference type="EMBL" id="KAF2716395.1"/>
    </source>
</evidence>
<dbReference type="Proteomes" id="UP000799441">
    <property type="component" value="Unassembled WGS sequence"/>
</dbReference>
<name>A0A9P4PYY9_9PEZI</name>
<evidence type="ECO:0000313" key="3">
    <source>
        <dbReference type="Proteomes" id="UP000799441"/>
    </source>
</evidence>
<gene>
    <name evidence="2" type="ORF">K431DRAFT_341988</name>
</gene>
<keyword evidence="1" id="KW-1133">Transmembrane helix</keyword>
<keyword evidence="1" id="KW-0472">Membrane</keyword>
<feature type="transmembrane region" description="Helical" evidence="1">
    <location>
        <begin position="145"/>
        <end position="163"/>
    </location>
</feature>